<name>A0A7J6MI38_PEROL</name>
<accession>A0A7J6MI38</accession>
<evidence type="ECO:0000256" key="1">
    <source>
        <dbReference type="SAM" id="MobiDB-lite"/>
    </source>
</evidence>
<dbReference type="EMBL" id="JABANN010000001">
    <property type="protein sequence ID" value="KAF4676603.1"/>
    <property type="molecule type" value="Genomic_DNA"/>
</dbReference>
<proteinExistence type="predicted"/>
<evidence type="ECO:0000313" key="2">
    <source>
        <dbReference type="EMBL" id="KAF4671145.1"/>
    </source>
</evidence>
<evidence type="ECO:0000313" key="5">
    <source>
        <dbReference type="Proteomes" id="UP000572268"/>
    </source>
</evidence>
<dbReference type="AlphaFoldDB" id="A0A7J6MI38"/>
<organism evidence="2 4">
    <name type="scientific">Perkinsus olseni</name>
    <name type="common">Perkinsus atlanticus</name>
    <dbReference type="NCBI Taxonomy" id="32597"/>
    <lineage>
        <taxon>Eukaryota</taxon>
        <taxon>Sar</taxon>
        <taxon>Alveolata</taxon>
        <taxon>Perkinsozoa</taxon>
        <taxon>Perkinsea</taxon>
        <taxon>Perkinsida</taxon>
        <taxon>Perkinsidae</taxon>
        <taxon>Perkinsus</taxon>
    </lineage>
</organism>
<comment type="caution">
    <text evidence="2">The sequence shown here is derived from an EMBL/GenBank/DDBJ whole genome shotgun (WGS) entry which is preliminary data.</text>
</comment>
<dbReference type="Proteomes" id="UP000570595">
    <property type="component" value="Unassembled WGS sequence"/>
</dbReference>
<reference evidence="4 5" key="1">
    <citation type="submission" date="2020-04" db="EMBL/GenBank/DDBJ databases">
        <title>Perkinsus olseni comparative genomics.</title>
        <authorList>
            <person name="Bogema D.R."/>
        </authorList>
    </citation>
    <scope>NUCLEOTIDE SEQUENCE [LARGE SCALE GENOMIC DNA]</scope>
    <source>
        <strain evidence="2">ATCC PRA-179</strain>
        <strain evidence="3">ATCC PRA-31</strain>
    </source>
</reference>
<evidence type="ECO:0000313" key="4">
    <source>
        <dbReference type="Proteomes" id="UP000570595"/>
    </source>
</evidence>
<dbReference type="Proteomes" id="UP000572268">
    <property type="component" value="Unassembled WGS sequence"/>
</dbReference>
<protein>
    <submittedName>
        <fullName evidence="2">Uncharacterized protein</fullName>
    </submittedName>
</protein>
<gene>
    <name evidence="3" type="ORF">FOL46_000066</name>
    <name evidence="2" type="ORF">FOZ61_005368</name>
</gene>
<sequence length="223" mass="24662">MMAYLQQQSDRDQEALNKLIRSTLPFNEMSKTVAGCGLSSSESDTATCASSSSGAELPATTGLPRPTSSLSGQFWEKMWGEAYGPDSASVRHVSYPEVHQPGRTSWPAEQGIDNVMRSDISRDSVVLEREAVKAETKCEVAKETTAELGGLETYLAQQREHLATAIFKDWVTPNASHERQKRLKSACQELVRRSFQEVVCARATEPSKYTTRRMQRSADGPVE</sequence>
<feature type="region of interest" description="Disordered" evidence="1">
    <location>
        <begin position="34"/>
        <end position="67"/>
    </location>
</feature>
<dbReference type="EMBL" id="JABAHT010000003">
    <property type="protein sequence ID" value="KAF4671145.1"/>
    <property type="molecule type" value="Genomic_DNA"/>
</dbReference>
<evidence type="ECO:0000313" key="3">
    <source>
        <dbReference type="EMBL" id="KAF4676603.1"/>
    </source>
</evidence>
<feature type="compositionally biased region" description="Polar residues" evidence="1">
    <location>
        <begin position="38"/>
        <end position="54"/>
    </location>
</feature>
<dbReference type="OrthoDB" id="416293at2759"/>